<evidence type="ECO:0000313" key="1">
    <source>
        <dbReference type="EMBL" id="EGZ14989.1"/>
    </source>
</evidence>
<gene>
    <name evidence="1" type="ORF">PHYSODRAFT_510246</name>
</gene>
<dbReference type="KEGG" id="psoj:PHYSODRAFT_510246"/>
<dbReference type="EMBL" id="JH159155">
    <property type="protein sequence ID" value="EGZ14989.1"/>
    <property type="molecule type" value="Genomic_DNA"/>
</dbReference>
<protein>
    <submittedName>
        <fullName evidence="1">Uncharacterized protein</fullName>
    </submittedName>
</protein>
<sequence>TENPSLCRVKQFQKDEVTEATELESLCSALDIPFKAAVEAENEQEEPDHLILGPALLVREQRARAAQLYKSVVTWSLKFKIFKAAMENATGKTIKRLLSDNGCLPKPT</sequence>
<dbReference type="GeneID" id="20659095"/>
<reference evidence="1 2" key="1">
    <citation type="journal article" date="2006" name="Science">
        <title>Phytophthora genome sequences uncover evolutionary origins and mechanisms of pathogenesis.</title>
        <authorList>
            <person name="Tyler B.M."/>
            <person name="Tripathy S."/>
            <person name="Zhang X."/>
            <person name="Dehal P."/>
            <person name="Jiang R.H."/>
            <person name="Aerts A."/>
            <person name="Arredondo F.D."/>
            <person name="Baxter L."/>
            <person name="Bensasson D."/>
            <person name="Beynon J.L."/>
            <person name="Chapman J."/>
            <person name="Damasceno C.M."/>
            <person name="Dorrance A.E."/>
            <person name="Dou D."/>
            <person name="Dickerman A.W."/>
            <person name="Dubchak I.L."/>
            <person name="Garbelotto M."/>
            <person name="Gijzen M."/>
            <person name="Gordon S.G."/>
            <person name="Govers F."/>
            <person name="Grunwald N.J."/>
            <person name="Huang W."/>
            <person name="Ivors K.L."/>
            <person name="Jones R.W."/>
            <person name="Kamoun S."/>
            <person name="Krampis K."/>
            <person name="Lamour K.H."/>
            <person name="Lee M.K."/>
            <person name="McDonald W.H."/>
            <person name="Medina M."/>
            <person name="Meijer H.J."/>
            <person name="Nordberg E.K."/>
            <person name="Maclean D.J."/>
            <person name="Ospina-Giraldo M.D."/>
            <person name="Morris P.F."/>
            <person name="Phuntumart V."/>
            <person name="Putnam N.H."/>
            <person name="Rash S."/>
            <person name="Rose J.K."/>
            <person name="Sakihama Y."/>
            <person name="Salamov A.A."/>
            <person name="Savidor A."/>
            <person name="Scheuring C.F."/>
            <person name="Smith B.M."/>
            <person name="Sobral B.W."/>
            <person name="Terry A."/>
            <person name="Torto-Alalibo T.A."/>
            <person name="Win J."/>
            <person name="Xu Z."/>
            <person name="Zhang H."/>
            <person name="Grigoriev I.V."/>
            <person name="Rokhsar D.S."/>
            <person name="Boore J.L."/>
        </authorList>
    </citation>
    <scope>NUCLEOTIDE SEQUENCE [LARGE SCALE GENOMIC DNA]</scope>
    <source>
        <strain evidence="1 2">P6497</strain>
    </source>
</reference>
<dbReference type="RefSeq" id="XP_009528738.1">
    <property type="nucleotide sequence ID" value="XM_009530443.1"/>
</dbReference>
<organism evidence="1 2">
    <name type="scientific">Phytophthora sojae (strain P6497)</name>
    <name type="common">Soybean stem and root rot agent</name>
    <name type="synonym">Phytophthora megasperma f. sp. glycines</name>
    <dbReference type="NCBI Taxonomy" id="1094619"/>
    <lineage>
        <taxon>Eukaryota</taxon>
        <taxon>Sar</taxon>
        <taxon>Stramenopiles</taxon>
        <taxon>Oomycota</taxon>
        <taxon>Peronosporomycetes</taxon>
        <taxon>Peronosporales</taxon>
        <taxon>Peronosporaceae</taxon>
        <taxon>Phytophthora</taxon>
    </lineage>
</organism>
<dbReference type="AlphaFoldDB" id="G4ZMD6"/>
<feature type="non-terminal residue" evidence="1">
    <location>
        <position position="1"/>
    </location>
</feature>
<keyword evidence="2" id="KW-1185">Reference proteome</keyword>
<name>G4ZMD6_PHYSP</name>
<evidence type="ECO:0000313" key="2">
    <source>
        <dbReference type="Proteomes" id="UP000002640"/>
    </source>
</evidence>
<accession>G4ZMD6</accession>
<dbReference type="Proteomes" id="UP000002640">
    <property type="component" value="Unassembled WGS sequence"/>
</dbReference>
<dbReference type="InParanoid" id="G4ZMD6"/>
<proteinExistence type="predicted"/>